<gene>
    <name evidence="1" type="ORF">BLITH_1413</name>
</gene>
<dbReference type="AlphaFoldDB" id="A0A2T5G3V8"/>
<evidence type="ECO:0000313" key="1">
    <source>
        <dbReference type="EMBL" id="PTQ50874.1"/>
    </source>
</evidence>
<dbReference type="Proteomes" id="UP000244016">
    <property type="component" value="Unassembled WGS sequence"/>
</dbReference>
<organism evidence="1 2">
    <name type="scientific">Brockia lithotrophica</name>
    <dbReference type="NCBI Taxonomy" id="933949"/>
    <lineage>
        <taxon>Bacteria</taxon>
        <taxon>Bacillati</taxon>
        <taxon>Bacillota</taxon>
        <taxon>Bacilli</taxon>
        <taxon>Bacillales</taxon>
        <taxon>Bacillales Family X. Incertae Sedis</taxon>
        <taxon>Brockia</taxon>
    </lineage>
</organism>
<proteinExistence type="predicted"/>
<accession>A0A2T5G3V8</accession>
<reference evidence="1 2" key="1">
    <citation type="submission" date="2017-08" db="EMBL/GenBank/DDBJ databases">
        <title>Burning lignite coal seam in the remote Altai Mountains harbors a hydrogen-driven thermophilic microbial community.</title>
        <authorList>
            <person name="Kadnikov V.V."/>
            <person name="Mardanov A.V."/>
            <person name="Ivasenko D."/>
            <person name="Beletsky A.V."/>
            <person name="Karnachuk O.V."/>
            <person name="Ravin N.V."/>
        </authorList>
    </citation>
    <scope>NUCLEOTIDE SEQUENCE [LARGE SCALE GENOMIC DNA]</scope>
    <source>
        <strain evidence="1">AL31</strain>
    </source>
</reference>
<dbReference type="EMBL" id="PEBW01000009">
    <property type="protein sequence ID" value="PTQ50874.1"/>
    <property type="molecule type" value="Genomic_DNA"/>
</dbReference>
<name>A0A2T5G3V8_9BACL</name>
<evidence type="ECO:0000313" key="2">
    <source>
        <dbReference type="Proteomes" id="UP000244016"/>
    </source>
</evidence>
<sequence length="47" mass="5050">MQPLHPRGFSVPDSVYYNDAKYIGPAVPDAFETNSAMCTEIAASLCA</sequence>
<protein>
    <submittedName>
        <fullName evidence="1">Uncharacterized protein</fullName>
    </submittedName>
</protein>
<comment type="caution">
    <text evidence="1">The sequence shown here is derived from an EMBL/GenBank/DDBJ whole genome shotgun (WGS) entry which is preliminary data.</text>
</comment>